<evidence type="ECO:0000313" key="1">
    <source>
        <dbReference type="EMBL" id="GBP58516.1"/>
    </source>
</evidence>
<dbReference type="AlphaFoldDB" id="A0A4C1X451"/>
<sequence length="195" mass="22226">MYMPEIRFECVEEFDSHIDRIAIVRPHIYNNGSGIEAKIGGDRRAAKSDTEDKKRRTAITKKTVADYDRFPLSYTKRMIRAASLKKWQERYAEGRTVHHQISLLVPDCCIVVDLIRDAEIQLNQTFSMRENARTNFLQLNTGAIQRKSTTAGEEKPRRLAVMGLNHKPTHSRRAAAPPATYETNGVIIILGDNVM</sequence>
<accession>A0A4C1X451</accession>
<dbReference type="EMBL" id="BGZK01000737">
    <property type="protein sequence ID" value="GBP58516.1"/>
    <property type="molecule type" value="Genomic_DNA"/>
</dbReference>
<protein>
    <submittedName>
        <fullName evidence="1">Uncharacterized protein</fullName>
    </submittedName>
</protein>
<comment type="caution">
    <text evidence="1">The sequence shown here is derived from an EMBL/GenBank/DDBJ whole genome shotgun (WGS) entry which is preliminary data.</text>
</comment>
<organism evidence="1 2">
    <name type="scientific">Eumeta variegata</name>
    <name type="common">Bagworm moth</name>
    <name type="synonym">Eumeta japonica</name>
    <dbReference type="NCBI Taxonomy" id="151549"/>
    <lineage>
        <taxon>Eukaryota</taxon>
        <taxon>Metazoa</taxon>
        <taxon>Ecdysozoa</taxon>
        <taxon>Arthropoda</taxon>
        <taxon>Hexapoda</taxon>
        <taxon>Insecta</taxon>
        <taxon>Pterygota</taxon>
        <taxon>Neoptera</taxon>
        <taxon>Endopterygota</taxon>
        <taxon>Lepidoptera</taxon>
        <taxon>Glossata</taxon>
        <taxon>Ditrysia</taxon>
        <taxon>Tineoidea</taxon>
        <taxon>Psychidae</taxon>
        <taxon>Oiketicinae</taxon>
        <taxon>Eumeta</taxon>
    </lineage>
</organism>
<proteinExistence type="predicted"/>
<keyword evidence="2" id="KW-1185">Reference proteome</keyword>
<evidence type="ECO:0000313" key="2">
    <source>
        <dbReference type="Proteomes" id="UP000299102"/>
    </source>
</evidence>
<dbReference type="Proteomes" id="UP000299102">
    <property type="component" value="Unassembled WGS sequence"/>
</dbReference>
<reference evidence="1 2" key="1">
    <citation type="journal article" date="2019" name="Commun. Biol.">
        <title>The bagworm genome reveals a unique fibroin gene that provides high tensile strength.</title>
        <authorList>
            <person name="Kono N."/>
            <person name="Nakamura H."/>
            <person name="Ohtoshi R."/>
            <person name="Tomita M."/>
            <person name="Numata K."/>
            <person name="Arakawa K."/>
        </authorList>
    </citation>
    <scope>NUCLEOTIDE SEQUENCE [LARGE SCALE GENOMIC DNA]</scope>
</reference>
<dbReference type="OrthoDB" id="411823at2759"/>
<name>A0A4C1X451_EUMVA</name>
<gene>
    <name evidence="1" type="ORF">EVAR_33866_1</name>
</gene>